<dbReference type="Proteomes" id="UP001371218">
    <property type="component" value="Unassembled WGS sequence"/>
</dbReference>
<evidence type="ECO:0000256" key="6">
    <source>
        <dbReference type="ARBA" id="ARBA00023049"/>
    </source>
</evidence>
<feature type="domain" description="Peptidase M3A/M3B catalytic" evidence="9">
    <location>
        <begin position="228"/>
        <end position="659"/>
    </location>
</feature>
<evidence type="ECO:0000313" key="10">
    <source>
        <dbReference type="EMBL" id="MEK8034796.1"/>
    </source>
</evidence>
<keyword evidence="4 7" id="KW-0378">Hydrolase</keyword>
<comment type="cofactor">
    <cofactor evidence="7">
        <name>Zn(2+)</name>
        <dbReference type="ChEBI" id="CHEBI:29105"/>
    </cofactor>
    <text evidence="7">Binds 1 zinc ion.</text>
</comment>
<reference evidence="10 11" key="1">
    <citation type="submission" date="2024-04" db="EMBL/GenBank/DDBJ databases">
        <title>Novel species of the genus Ideonella isolated from streams.</title>
        <authorList>
            <person name="Lu H."/>
        </authorList>
    </citation>
    <scope>NUCLEOTIDE SEQUENCE [LARGE SCALE GENOMIC DNA]</scope>
    <source>
        <strain evidence="10 11">DXS29W</strain>
    </source>
</reference>
<comment type="caution">
    <text evidence="10">The sequence shown here is derived from an EMBL/GenBank/DDBJ whole genome shotgun (WGS) entry which is preliminary data.</text>
</comment>
<dbReference type="PANTHER" id="PTHR11804:SF84">
    <property type="entry name" value="SACCHAROLYSIN"/>
    <property type="match status" value="1"/>
</dbReference>
<dbReference type="EC" id="3.4.24.-" evidence="10"/>
<evidence type="ECO:0000256" key="7">
    <source>
        <dbReference type="RuleBase" id="RU003435"/>
    </source>
</evidence>
<evidence type="ECO:0000256" key="2">
    <source>
        <dbReference type="ARBA" id="ARBA00022670"/>
    </source>
</evidence>
<keyword evidence="3 7" id="KW-0479">Metal-binding</keyword>
<sequence length="662" mass="73853">MKKTWMALAVCSLTAAGMPHALAAESAEMVGPAFPDFQTPVQVKQACDAGLKAARTRVALLEKRPASPTWIAEYDAAYSASEDAYGPIGFVSNVHPDPKVRDAAEACDLRWQDFFTSTSQNAKLYRAAKASVPTDDIDREALRQAIESFEDSGVGLPPAQRAKAKQLSNRIGLLGQQFEKNVRDSNTKVEFSEEDLAGVPEGVLKAAKRDAKGRLLLGLDYPTYYPVMERAEKGSTRERMWRAKMNEGGDANLKLLAEIAKLRRDYAKLFGFDSYADFTLRRRMAKNTANTSRFLGDVKQAVTEGERRDIAQMREAKAKHLGLPVEKVTVERWDVPFYTERMRKELYSVDEESFRPYFPPQESLKFVMRIAETMFGIKYTPVPAKLWHPEVQAYAVTDAATGKPLSSLMVDLYPREGKYNHAAVWSYRGGSTLTGRVPQAALVVNFDRKGLTIEELNTLLHEFGHALHSNLSMTRYALNSGTNTQHDFVEAPSQMLEDWVFDRKVLKLFQDVCPSCKQVPDELVDKALAARDFTKGSKTARQHLYASFDLALHSADAPEPMALWAKMEGDTPLGYVPGTKFPAGFSHVAGGYGAGYYGYLWSLVVAMDLRTAFAEDRLSPVVGKRYRDTVLGQGGQRPPELLVKDFLGREMSPKAFFDDLKK</sequence>
<evidence type="ECO:0000256" key="3">
    <source>
        <dbReference type="ARBA" id="ARBA00022723"/>
    </source>
</evidence>
<feature type="chain" id="PRO_5047024726" evidence="8">
    <location>
        <begin position="24"/>
        <end position="662"/>
    </location>
</feature>
<keyword evidence="8" id="KW-0732">Signal</keyword>
<dbReference type="InterPro" id="IPR024079">
    <property type="entry name" value="MetalloPept_cat_dom_sf"/>
</dbReference>
<evidence type="ECO:0000256" key="4">
    <source>
        <dbReference type="ARBA" id="ARBA00022801"/>
    </source>
</evidence>
<dbReference type="SUPFAM" id="SSF55486">
    <property type="entry name" value="Metalloproteases ('zincins'), catalytic domain"/>
    <property type="match status" value="1"/>
</dbReference>
<comment type="similarity">
    <text evidence="1 7">Belongs to the peptidase M3 family.</text>
</comment>
<feature type="signal peptide" evidence="8">
    <location>
        <begin position="1"/>
        <end position="23"/>
    </location>
</feature>
<evidence type="ECO:0000313" key="11">
    <source>
        <dbReference type="Proteomes" id="UP001371218"/>
    </source>
</evidence>
<dbReference type="Gene3D" id="1.10.1370.10">
    <property type="entry name" value="Neurolysin, domain 3"/>
    <property type="match status" value="1"/>
</dbReference>
<evidence type="ECO:0000256" key="1">
    <source>
        <dbReference type="ARBA" id="ARBA00006040"/>
    </source>
</evidence>
<dbReference type="EMBL" id="JBBUTG010000035">
    <property type="protein sequence ID" value="MEK8034796.1"/>
    <property type="molecule type" value="Genomic_DNA"/>
</dbReference>
<gene>
    <name evidence="10" type="ORF">AACH06_28600</name>
</gene>
<dbReference type="RefSeq" id="WP_341429224.1">
    <property type="nucleotide sequence ID" value="NZ_JBBUTG010000035.1"/>
</dbReference>
<evidence type="ECO:0000256" key="8">
    <source>
        <dbReference type="SAM" id="SignalP"/>
    </source>
</evidence>
<proteinExistence type="inferred from homology"/>
<evidence type="ECO:0000259" key="9">
    <source>
        <dbReference type="Pfam" id="PF01432"/>
    </source>
</evidence>
<accession>A0ABU9BXT1</accession>
<dbReference type="InterPro" id="IPR024077">
    <property type="entry name" value="Neurolysin/TOP_dom2"/>
</dbReference>
<keyword evidence="6 7" id="KW-0482">Metalloprotease</keyword>
<dbReference type="PANTHER" id="PTHR11804">
    <property type="entry name" value="PROTEASE M3 THIMET OLIGOPEPTIDASE-RELATED"/>
    <property type="match status" value="1"/>
</dbReference>
<dbReference type="CDD" id="cd06455">
    <property type="entry name" value="M3A_TOP"/>
    <property type="match status" value="1"/>
</dbReference>
<dbReference type="GO" id="GO:0016787">
    <property type="term" value="F:hydrolase activity"/>
    <property type="evidence" value="ECO:0007669"/>
    <property type="project" value="UniProtKB-KW"/>
</dbReference>
<organism evidence="10 11">
    <name type="scientific">Ideonella lacteola</name>
    <dbReference type="NCBI Taxonomy" id="2984193"/>
    <lineage>
        <taxon>Bacteria</taxon>
        <taxon>Pseudomonadati</taxon>
        <taxon>Pseudomonadota</taxon>
        <taxon>Betaproteobacteria</taxon>
        <taxon>Burkholderiales</taxon>
        <taxon>Sphaerotilaceae</taxon>
        <taxon>Ideonella</taxon>
    </lineage>
</organism>
<dbReference type="Gene3D" id="1.10.1370.40">
    <property type="match status" value="1"/>
</dbReference>
<keyword evidence="2 7" id="KW-0645">Protease</keyword>
<dbReference type="InterPro" id="IPR045090">
    <property type="entry name" value="Pept_M3A_M3B"/>
</dbReference>
<dbReference type="Gene3D" id="3.40.390.10">
    <property type="entry name" value="Collagenase (Catalytic Domain)"/>
    <property type="match status" value="1"/>
</dbReference>
<evidence type="ECO:0000256" key="5">
    <source>
        <dbReference type="ARBA" id="ARBA00022833"/>
    </source>
</evidence>
<name>A0ABU9BXT1_9BURK</name>
<protein>
    <submittedName>
        <fullName evidence="10">M3 family metallopeptidase</fullName>
        <ecNumber evidence="10">3.4.24.-</ecNumber>
    </submittedName>
</protein>
<dbReference type="Pfam" id="PF01432">
    <property type="entry name" value="Peptidase_M3"/>
    <property type="match status" value="1"/>
</dbReference>
<dbReference type="InterPro" id="IPR001567">
    <property type="entry name" value="Pept_M3A_M3B_dom"/>
</dbReference>
<keyword evidence="11" id="KW-1185">Reference proteome</keyword>
<keyword evidence="5 7" id="KW-0862">Zinc</keyword>